<evidence type="ECO:0000256" key="1">
    <source>
        <dbReference type="ARBA" id="ARBA00004442"/>
    </source>
</evidence>
<keyword evidence="11" id="KW-1185">Reference proteome</keyword>
<evidence type="ECO:0000313" key="11">
    <source>
        <dbReference type="Proteomes" id="UP000662904"/>
    </source>
</evidence>
<comment type="subcellular location">
    <subcellularLocation>
        <location evidence="1">Cell outer membrane</location>
    </subcellularLocation>
</comment>
<evidence type="ECO:0000256" key="5">
    <source>
        <dbReference type="ARBA" id="ARBA00022692"/>
    </source>
</evidence>
<keyword evidence="6" id="KW-0472">Membrane</keyword>
<evidence type="ECO:0000256" key="8">
    <source>
        <dbReference type="SAM" id="Coils"/>
    </source>
</evidence>
<keyword evidence="8" id="KW-0175">Coiled coil</keyword>
<evidence type="ECO:0000313" key="10">
    <source>
        <dbReference type="EMBL" id="QSQ08827.1"/>
    </source>
</evidence>
<evidence type="ECO:0000256" key="7">
    <source>
        <dbReference type="ARBA" id="ARBA00023237"/>
    </source>
</evidence>
<keyword evidence="9" id="KW-0732">Signal</keyword>
<reference evidence="10" key="1">
    <citation type="submission" date="2020-07" db="EMBL/GenBank/DDBJ databases">
        <title>Koleobacter methoxysyntrophicus gen. nov., sp. nov., a novel anaerobic bacterium isolated from deep subsurface oil field and proposal of Koleobacterales ord. nov. in the phylum Firmicutes.</title>
        <authorList>
            <person name="Sakamoto S."/>
            <person name="Tamaki H."/>
        </authorList>
    </citation>
    <scope>NUCLEOTIDE SEQUENCE</scope>
    <source>
        <strain evidence="10">NRmbB1</strain>
    </source>
</reference>
<proteinExistence type="inferred from homology"/>
<feature type="chain" id="PRO_5038592800" description="TolC family protein" evidence="9">
    <location>
        <begin position="25"/>
        <end position="371"/>
    </location>
</feature>
<name>A0A8A0RN02_9FIRM</name>
<dbReference type="Proteomes" id="UP000662904">
    <property type="component" value="Chromosome"/>
</dbReference>
<evidence type="ECO:0000256" key="3">
    <source>
        <dbReference type="ARBA" id="ARBA00022448"/>
    </source>
</evidence>
<sequence>MLKRARIIPVVLALLLAGSLGVAAVSGDVKPTELSLEQCFKLAEENNNQIKLAKLGIDKAKIAKRQFNRQYDLYEEAKVSSYEMKSAMEVGKVSTEMGVVLAEKAYESAIQQVKFGVEAAYYAALQARDSVEINEASLKRAEEQLQLSKLEYKVGRVAKRDVLDAEVQAARARADYNQALRDRDIAYMKLKQVIGIELDTPIKLISNFSLDTGMEINLEEAINWALNERIEVLQAEYGYAVAQKDFEIADAFYSPNVYTYKEKELALQEARIKLEDTKALIEAEVREAYFKMKGAEESIEVLEKSVEYARESLRLAKLQYQAGLIRSIDVMAVENALKQAEAQKAVVIYGYNLAKAQFYNAIGGNPNKNRH</sequence>
<dbReference type="GO" id="GO:0015562">
    <property type="term" value="F:efflux transmembrane transporter activity"/>
    <property type="evidence" value="ECO:0007669"/>
    <property type="project" value="InterPro"/>
</dbReference>
<dbReference type="KEGG" id="kme:H0A61_01172"/>
<dbReference type="RefSeq" id="WP_206709031.1">
    <property type="nucleotide sequence ID" value="NZ_CP059066.1"/>
</dbReference>
<dbReference type="EMBL" id="CP059066">
    <property type="protein sequence ID" value="QSQ08827.1"/>
    <property type="molecule type" value="Genomic_DNA"/>
</dbReference>
<dbReference type="PANTHER" id="PTHR30026">
    <property type="entry name" value="OUTER MEMBRANE PROTEIN TOLC"/>
    <property type="match status" value="1"/>
</dbReference>
<gene>
    <name evidence="10" type="ORF">H0A61_01172</name>
</gene>
<dbReference type="InterPro" id="IPR003423">
    <property type="entry name" value="OMP_efflux"/>
</dbReference>
<feature type="coiled-coil region" evidence="8">
    <location>
        <begin position="260"/>
        <end position="312"/>
    </location>
</feature>
<dbReference type="GO" id="GO:0009279">
    <property type="term" value="C:cell outer membrane"/>
    <property type="evidence" value="ECO:0007669"/>
    <property type="project" value="UniProtKB-SubCell"/>
</dbReference>
<dbReference type="Gene3D" id="1.20.1600.10">
    <property type="entry name" value="Outer membrane efflux proteins (OEP)"/>
    <property type="match status" value="2"/>
</dbReference>
<evidence type="ECO:0000256" key="4">
    <source>
        <dbReference type="ARBA" id="ARBA00022452"/>
    </source>
</evidence>
<keyword evidence="3" id="KW-0813">Transport</keyword>
<dbReference type="AlphaFoldDB" id="A0A8A0RN02"/>
<accession>A0A8A0RN02</accession>
<comment type="similarity">
    <text evidence="2">Belongs to the outer membrane factor (OMF) (TC 1.B.17) family.</text>
</comment>
<keyword evidence="4" id="KW-1134">Transmembrane beta strand</keyword>
<dbReference type="GO" id="GO:0015288">
    <property type="term" value="F:porin activity"/>
    <property type="evidence" value="ECO:0007669"/>
    <property type="project" value="TreeGrafter"/>
</dbReference>
<dbReference type="GO" id="GO:1990281">
    <property type="term" value="C:efflux pump complex"/>
    <property type="evidence" value="ECO:0007669"/>
    <property type="project" value="TreeGrafter"/>
</dbReference>
<keyword evidence="5" id="KW-0812">Transmembrane</keyword>
<evidence type="ECO:0000256" key="9">
    <source>
        <dbReference type="SAM" id="SignalP"/>
    </source>
</evidence>
<organism evidence="10 11">
    <name type="scientific">Koleobacter methoxysyntrophicus</name>
    <dbReference type="NCBI Taxonomy" id="2751313"/>
    <lineage>
        <taxon>Bacteria</taxon>
        <taxon>Bacillati</taxon>
        <taxon>Bacillota</taxon>
        <taxon>Clostridia</taxon>
        <taxon>Koleobacterales</taxon>
        <taxon>Koleobacteraceae</taxon>
        <taxon>Koleobacter</taxon>
    </lineage>
</organism>
<dbReference type="Pfam" id="PF02321">
    <property type="entry name" value="OEP"/>
    <property type="match status" value="2"/>
</dbReference>
<dbReference type="PANTHER" id="PTHR30026:SF20">
    <property type="entry name" value="OUTER MEMBRANE PROTEIN TOLC"/>
    <property type="match status" value="1"/>
</dbReference>
<feature type="signal peptide" evidence="9">
    <location>
        <begin position="1"/>
        <end position="24"/>
    </location>
</feature>
<keyword evidence="7" id="KW-0998">Cell outer membrane</keyword>
<dbReference type="SUPFAM" id="SSF56954">
    <property type="entry name" value="Outer membrane efflux proteins (OEP)"/>
    <property type="match status" value="1"/>
</dbReference>
<dbReference type="InterPro" id="IPR051906">
    <property type="entry name" value="TolC-like"/>
</dbReference>
<evidence type="ECO:0000256" key="2">
    <source>
        <dbReference type="ARBA" id="ARBA00007613"/>
    </source>
</evidence>
<evidence type="ECO:0000256" key="6">
    <source>
        <dbReference type="ARBA" id="ARBA00023136"/>
    </source>
</evidence>
<evidence type="ECO:0008006" key="12">
    <source>
        <dbReference type="Google" id="ProtNLM"/>
    </source>
</evidence>
<protein>
    <recommendedName>
        <fullName evidence="12">TolC family protein</fullName>
    </recommendedName>
</protein>